<comment type="subcellular location">
    <subcellularLocation>
        <location evidence="1">Membrane</location>
        <topology evidence="1">Multi-pass membrane protein</topology>
    </subcellularLocation>
</comment>
<dbReference type="PANTHER" id="PTHR11003:SF268">
    <property type="entry name" value="TWO-PORE POTASSIUM CHANNEL 4-RELATED"/>
    <property type="match status" value="1"/>
</dbReference>
<evidence type="ECO:0000256" key="7">
    <source>
        <dbReference type="ARBA" id="ARBA00022723"/>
    </source>
</evidence>
<dbReference type="AlphaFoldDB" id="A0A6P5GPW5"/>
<evidence type="ECO:0000256" key="5">
    <source>
        <dbReference type="ARBA" id="ARBA00022538"/>
    </source>
</evidence>
<evidence type="ECO:0000256" key="11">
    <source>
        <dbReference type="ARBA" id="ARBA00022958"/>
    </source>
</evidence>
<keyword evidence="13" id="KW-0406">Ion transport</keyword>
<feature type="transmembrane region" description="Helical" evidence="17">
    <location>
        <begin position="244"/>
        <end position="263"/>
    </location>
</feature>
<feature type="transmembrane region" description="Helical" evidence="17">
    <location>
        <begin position="329"/>
        <end position="350"/>
    </location>
</feature>
<keyword evidence="10" id="KW-0106">Calcium</keyword>
<organism evidence="19 20">
    <name type="scientific">Ananas comosus</name>
    <name type="common">Pineapple</name>
    <name type="synonym">Ananas ananas</name>
    <dbReference type="NCBI Taxonomy" id="4615"/>
    <lineage>
        <taxon>Eukaryota</taxon>
        <taxon>Viridiplantae</taxon>
        <taxon>Streptophyta</taxon>
        <taxon>Embryophyta</taxon>
        <taxon>Tracheophyta</taxon>
        <taxon>Spermatophyta</taxon>
        <taxon>Magnoliopsida</taxon>
        <taxon>Liliopsida</taxon>
        <taxon>Poales</taxon>
        <taxon>Bromeliaceae</taxon>
        <taxon>Bromelioideae</taxon>
        <taxon>Ananas</taxon>
    </lineage>
</organism>
<comment type="similarity">
    <text evidence="2">Belongs to the two pore domain potassium channel (TC 1.A.1.7) family.</text>
</comment>
<accession>A0A6P5GPW5</accession>
<evidence type="ECO:0000256" key="2">
    <source>
        <dbReference type="ARBA" id="ARBA00010159"/>
    </source>
</evidence>
<dbReference type="GO" id="GO:0009705">
    <property type="term" value="C:plant-type vacuole membrane"/>
    <property type="evidence" value="ECO:0007669"/>
    <property type="project" value="TreeGrafter"/>
</dbReference>
<dbReference type="PANTHER" id="PTHR11003">
    <property type="entry name" value="POTASSIUM CHANNEL, SUBFAMILY K"/>
    <property type="match status" value="1"/>
</dbReference>
<keyword evidence="15 20" id="KW-0407">Ion channel</keyword>
<evidence type="ECO:0000256" key="8">
    <source>
        <dbReference type="ARBA" id="ARBA00022737"/>
    </source>
</evidence>
<dbReference type="PROSITE" id="PS50222">
    <property type="entry name" value="EF_HAND_2"/>
    <property type="match status" value="1"/>
</dbReference>
<dbReference type="GO" id="GO:0005509">
    <property type="term" value="F:calcium ion binding"/>
    <property type="evidence" value="ECO:0007669"/>
    <property type="project" value="InterPro"/>
</dbReference>
<dbReference type="RefSeq" id="XP_020108053.1">
    <property type="nucleotide sequence ID" value="XM_020252464.1"/>
</dbReference>
<evidence type="ECO:0000259" key="18">
    <source>
        <dbReference type="PROSITE" id="PS50222"/>
    </source>
</evidence>
<dbReference type="InterPro" id="IPR002048">
    <property type="entry name" value="EF_hand_dom"/>
</dbReference>
<dbReference type="InterPro" id="IPR018247">
    <property type="entry name" value="EF_Hand_1_Ca_BS"/>
</dbReference>
<feature type="transmembrane region" description="Helical" evidence="17">
    <location>
        <begin position="214"/>
        <end position="238"/>
    </location>
</feature>
<dbReference type="OrthoDB" id="415460at2759"/>
<dbReference type="InterPro" id="IPR003280">
    <property type="entry name" value="2pore_dom_K_chnl"/>
</dbReference>
<evidence type="ECO:0000256" key="10">
    <source>
        <dbReference type="ARBA" id="ARBA00022837"/>
    </source>
</evidence>
<keyword evidence="4" id="KW-0813">Transport</keyword>
<sequence>MGEEEKKPLLPLLRSHLSSPLPLSDAILLPSTADEPSSSSAATADEPSSSSAAADEPSSSSAAAAAAAAEEGEEDGDDPCSYGFRRKSGLHRARTAPSMAVLLDLLPSSSTNPNANPGDGDDDDDAEEREKKKKKKKKLLPPGDLGSSGSILRTAALLLLLYLCLGVVVYSADPRGFSGAETHPAVDALYFCIVTLCTIGYGDIAPLTPATKAFSCLFVLVGFGLVDALLSGAVSYVLDLQESAIIAAASASASAGPGGYIFDAEKGRMRIRLKVALAVAVVVLCVGAGTVALYWIEHLDWMDSFYLSVMSVTTVGYGDRAFKTLPGRVFASFWLLVSTLAVARAFLFLAEARIDRRHRRIVKWVLQRDLTVEDLLAADLNRNGFISQSEYVIYKLKEMGRICEKDILQICNQFNKLDTNNTGKITLHDLLNAAR</sequence>
<dbReference type="InterPro" id="IPR011992">
    <property type="entry name" value="EF-hand-dom_pair"/>
</dbReference>
<protein>
    <submittedName>
        <fullName evidence="20">Two-pore potassium channel 5 isoform X1</fullName>
    </submittedName>
</protein>
<dbReference type="GO" id="GO:0005886">
    <property type="term" value="C:plasma membrane"/>
    <property type="evidence" value="ECO:0007669"/>
    <property type="project" value="TreeGrafter"/>
</dbReference>
<evidence type="ECO:0000313" key="19">
    <source>
        <dbReference type="Proteomes" id="UP000515123"/>
    </source>
</evidence>
<dbReference type="GeneID" id="109723939"/>
<evidence type="ECO:0000256" key="14">
    <source>
        <dbReference type="ARBA" id="ARBA00023136"/>
    </source>
</evidence>
<reference evidence="20" key="2">
    <citation type="submission" date="2025-08" db="UniProtKB">
        <authorList>
            <consortium name="RefSeq"/>
        </authorList>
    </citation>
    <scope>IDENTIFICATION</scope>
    <source>
        <tissue evidence="20">Leaf</tissue>
    </source>
</reference>
<proteinExistence type="inferred from homology"/>
<evidence type="ECO:0000256" key="15">
    <source>
        <dbReference type="ARBA" id="ARBA00023303"/>
    </source>
</evidence>
<evidence type="ECO:0000256" key="6">
    <source>
        <dbReference type="ARBA" id="ARBA00022692"/>
    </source>
</evidence>
<feature type="region of interest" description="Disordered" evidence="16">
    <location>
        <begin position="106"/>
        <end position="142"/>
    </location>
</feature>
<dbReference type="InterPro" id="IPR013099">
    <property type="entry name" value="K_chnl_dom"/>
</dbReference>
<keyword evidence="7" id="KW-0479">Metal-binding</keyword>
<evidence type="ECO:0000313" key="20">
    <source>
        <dbReference type="RefSeq" id="XP_020108053.1"/>
    </source>
</evidence>
<reference evidence="19" key="1">
    <citation type="journal article" date="2015" name="Nat. Genet.">
        <title>The pineapple genome and the evolution of CAM photosynthesis.</title>
        <authorList>
            <person name="Ming R."/>
            <person name="VanBuren R."/>
            <person name="Wai C.M."/>
            <person name="Tang H."/>
            <person name="Schatz M.C."/>
            <person name="Bowers J.E."/>
            <person name="Lyons E."/>
            <person name="Wang M.L."/>
            <person name="Chen J."/>
            <person name="Biggers E."/>
            <person name="Zhang J."/>
            <person name="Huang L."/>
            <person name="Zhang L."/>
            <person name="Miao W."/>
            <person name="Zhang J."/>
            <person name="Ye Z."/>
            <person name="Miao C."/>
            <person name="Lin Z."/>
            <person name="Wang H."/>
            <person name="Zhou H."/>
            <person name="Yim W.C."/>
            <person name="Priest H.D."/>
            <person name="Zheng C."/>
            <person name="Woodhouse M."/>
            <person name="Edger P.P."/>
            <person name="Guyot R."/>
            <person name="Guo H.B."/>
            <person name="Guo H."/>
            <person name="Zheng G."/>
            <person name="Singh R."/>
            <person name="Sharma A."/>
            <person name="Min X."/>
            <person name="Zheng Y."/>
            <person name="Lee H."/>
            <person name="Gurtowski J."/>
            <person name="Sedlazeck F.J."/>
            <person name="Harkess A."/>
            <person name="McKain M.R."/>
            <person name="Liao Z."/>
            <person name="Fang J."/>
            <person name="Liu J."/>
            <person name="Zhang X."/>
            <person name="Zhang Q."/>
            <person name="Hu W."/>
            <person name="Qin Y."/>
            <person name="Wang K."/>
            <person name="Chen L.Y."/>
            <person name="Shirley N."/>
            <person name="Lin Y.R."/>
            <person name="Liu L.Y."/>
            <person name="Hernandez A.G."/>
            <person name="Wright C.L."/>
            <person name="Bulone V."/>
            <person name="Tuskan G.A."/>
            <person name="Heath K."/>
            <person name="Zee F."/>
            <person name="Moore P.H."/>
            <person name="Sunkar R."/>
            <person name="Leebens-Mack J.H."/>
            <person name="Mockler T."/>
            <person name="Bennetzen J.L."/>
            <person name="Freeling M."/>
            <person name="Sankoff D."/>
            <person name="Paterson A.H."/>
            <person name="Zhu X."/>
            <person name="Yang X."/>
            <person name="Smith J.A."/>
            <person name="Cushman J.C."/>
            <person name="Paull R.E."/>
            <person name="Yu Q."/>
        </authorList>
    </citation>
    <scope>NUCLEOTIDE SEQUENCE [LARGE SCALE GENOMIC DNA]</scope>
    <source>
        <strain evidence="19">cv. F153</strain>
    </source>
</reference>
<keyword evidence="19" id="KW-1185">Reference proteome</keyword>
<evidence type="ECO:0000256" key="17">
    <source>
        <dbReference type="SAM" id="Phobius"/>
    </source>
</evidence>
<dbReference type="Gene3D" id="1.10.238.10">
    <property type="entry name" value="EF-hand"/>
    <property type="match status" value="1"/>
</dbReference>
<keyword evidence="6 17" id="KW-0812">Transmembrane</keyword>
<dbReference type="Pfam" id="PF07885">
    <property type="entry name" value="Ion_trans_2"/>
    <property type="match status" value="2"/>
</dbReference>
<dbReference type="GO" id="GO:0022841">
    <property type="term" value="F:potassium ion leak channel activity"/>
    <property type="evidence" value="ECO:0007669"/>
    <property type="project" value="TreeGrafter"/>
</dbReference>
<feature type="region of interest" description="Disordered" evidence="16">
    <location>
        <begin position="27"/>
        <end position="83"/>
    </location>
</feature>
<evidence type="ECO:0000256" key="16">
    <source>
        <dbReference type="SAM" id="MobiDB-lite"/>
    </source>
</evidence>
<gene>
    <name evidence="20" type="primary">LOC109723939</name>
</gene>
<feature type="transmembrane region" description="Helical" evidence="17">
    <location>
        <begin position="151"/>
        <end position="172"/>
    </location>
</feature>
<dbReference type="PROSITE" id="PS00018">
    <property type="entry name" value="EF_HAND_1"/>
    <property type="match status" value="2"/>
</dbReference>
<evidence type="ECO:0000256" key="9">
    <source>
        <dbReference type="ARBA" id="ARBA00022826"/>
    </source>
</evidence>
<dbReference type="Proteomes" id="UP000515123">
    <property type="component" value="Linkage group 18"/>
</dbReference>
<dbReference type="SUPFAM" id="SSF81324">
    <property type="entry name" value="Voltage-gated potassium channels"/>
    <property type="match status" value="2"/>
</dbReference>
<feature type="transmembrane region" description="Helical" evidence="17">
    <location>
        <begin position="184"/>
        <end position="202"/>
    </location>
</feature>
<dbReference type="SUPFAM" id="SSF47473">
    <property type="entry name" value="EF-hand"/>
    <property type="match status" value="1"/>
</dbReference>
<evidence type="ECO:0000256" key="4">
    <source>
        <dbReference type="ARBA" id="ARBA00022448"/>
    </source>
</evidence>
<keyword evidence="5" id="KW-0633">Potassium transport</keyword>
<keyword evidence="11" id="KW-0630">Potassium</keyword>
<keyword evidence="12 17" id="KW-1133">Transmembrane helix</keyword>
<feature type="domain" description="EF-hand" evidence="18">
    <location>
        <begin position="405"/>
        <end position="435"/>
    </location>
</feature>
<dbReference type="PRINTS" id="PR01333">
    <property type="entry name" value="2POREKCHANEL"/>
</dbReference>
<evidence type="ECO:0000256" key="13">
    <source>
        <dbReference type="ARBA" id="ARBA00023065"/>
    </source>
</evidence>
<dbReference type="Gene3D" id="1.10.287.70">
    <property type="match status" value="2"/>
</dbReference>
<dbReference type="FunFam" id="1.10.287.70:FF:000102">
    <property type="entry name" value="Two-pore potassium channel 3"/>
    <property type="match status" value="1"/>
</dbReference>
<dbReference type="GO" id="GO:0015271">
    <property type="term" value="F:outward rectifier potassium channel activity"/>
    <property type="evidence" value="ECO:0007669"/>
    <property type="project" value="TreeGrafter"/>
</dbReference>
<comment type="subunit">
    <text evidence="3">Homodimer.</text>
</comment>
<evidence type="ECO:0000256" key="1">
    <source>
        <dbReference type="ARBA" id="ARBA00004141"/>
    </source>
</evidence>
<evidence type="ECO:0000256" key="3">
    <source>
        <dbReference type="ARBA" id="ARBA00011738"/>
    </source>
</evidence>
<keyword evidence="14 17" id="KW-0472">Membrane</keyword>
<dbReference type="GO" id="GO:0030322">
    <property type="term" value="P:stabilization of membrane potential"/>
    <property type="evidence" value="ECO:0007669"/>
    <property type="project" value="TreeGrafter"/>
</dbReference>
<feature type="transmembrane region" description="Helical" evidence="17">
    <location>
        <begin position="275"/>
        <end position="296"/>
    </location>
</feature>
<keyword evidence="9" id="KW-0631">Potassium channel</keyword>
<feature type="compositionally biased region" description="Low complexity" evidence="16">
    <location>
        <begin position="27"/>
        <end position="69"/>
    </location>
</feature>
<evidence type="ECO:0000256" key="12">
    <source>
        <dbReference type="ARBA" id="ARBA00022989"/>
    </source>
</evidence>
<name>A0A6P5GPW5_ANACO</name>
<keyword evidence="8" id="KW-0677">Repeat</keyword>